<sequence>MKKTIALIALALSANVFAYSITDSTVLTSASPLLSSATTSGEFQKAQANIVLNDAQEYMQSGRLSAFLSQKIADAQAINEGASESDALEMLLNEAESILK</sequence>
<dbReference type="EMBL" id="CP025704">
    <property type="protein sequence ID" value="AUN97804.1"/>
    <property type="molecule type" value="Genomic_DNA"/>
</dbReference>
<dbReference type="AlphaFoldDB" id="A0A2K9NSS8"/>
<reference evidence="1 2" key="1">
    <citation type="submission" date="2018-01" db="EMBL/GenBank/DDBJ databases">
        <title>Complete genome sequence of Bacteriovorax stolpii DSM12778.</title>
        <authorList>
            <person name="Tang B."/>
            <person name="Chang J."/>
        </authorList>
    </citation>
    <scope>NUCLEOTIDE SEQUENCE [LARGE SCALE GENOMIC DNA]</scope>
    <source>
        <strain evidence="1 2">DSM 12778</strain>
    </source>
</reference>
<organism evidence="1 2">
    <name type="scientific">Bacteriovorax stolpii</name>
    <name type="common">Bdellovibrio stolpii</name>
    <dbReference type="NCBI Taxonomy" id="960"/>
    <lineage>
        <taxon>Bacteria</taxon>
        <taxon>Pseudomonadati</taxon>
        <taxon>Bdellovibrionota</taxon>
        <taxon>Bacteriovoracia</taxon>
        <taxon>Bacteriovoracales</taxon>
        <taxon>Bacteriovoracaceae</taxon>
        <taxon>Bacteriovorax</taxon>
    </lineage>
</organism>
<dbReference type="KEGG" id="bsto:C0V70_06700"/>
<evidence type="ECO:0000313" key="2">
    <source>
        <dbReference type="Proteomes" id="UP000235584"/>
    </source>
</evidence>
<proteinExistence type="predicted"/>
<dbReference type="RefSeq" id="WP_102243097.1">
    <property type="nucleotide sequence ID" value="NZ_CP025704.1"/>
</dbReference>
<accession>A0A2K9NSS8</accession>
<dbReference type="Proteomes" id="UP000235584">
    <property type="component" value="Chromosome"/>
</dbReference>
<name>A0A2K9NSS8_BACTC</name>
<keyword evidence="2" id="KW-1185">Reference proteome</keyword>
<gene>
    <name evidence="1" type="ORF">C0V70_06700</name>
</gene>
<evidence type="ECO:0000313" key="1">
    <source>
        <dbReference type="EMBL" id="AUN97804.1"/>
    </source>
</evidence>
<protein>
    <submittedName>
        <fullName evidence="1">Uncharacterized protein</fullName>
    </submittedName>
</protein>